<dbReference type="InterPro" id="IPR037004">
    <property type="entry name" value="Exonuc_VII_ssu_sf"/>
</dbReference>
<dbReference type="OrthoDB" id="3174734at2"/>
<dbReference type="SUPFAM" id="SSF116842">
    <property type="entry name" value="XseB-like"/>
    <property type="match status" value="1"/>
</dbReference>
<organism evidence="7 8">
    <name type="scientific">Paraeggerthella hongkongensis</name>
    <dbReference type="NCBI Taxonomy" id="230658"/>
    <lineage>
        <taxon>Bacteria</taxon>
        <taxon>Bacillati</taxon>
        <taxon>Actinomycetota</taxon>
        <taxon>Coriobacteriia</taxon>
        <taxon>Eggerthellales</taxon>
        <taxon>Eggerthellaceae</taxon>
        <taxon>Paraeggerthella</taxon>
    </lineage>
</organism>
<dbReference type="Pfam" id="PF02609">
    <property type="entry name" value="Exonuc_VII_S"/>
    <property type="match status" value="1"/>
</dbReference>
<gene>
    <name evidence="6 7" type="primary">xseB</name>
    <name evidence="7" type="ORF">DMP08_03130</name>
</gene>
<comment type="function">
    <text evidence="6">Bidirectionally degrades single-stranded DNA into large acid-insoluble oligonucleotides, which are then degraded further into small acid-soluble oligonucleotides.</text>
</comment>
<evidence type="ECO:0000256" key="1">
    <source>
        <dbReference type="ARBA" id="ARBA00009998"/>
    </source>
</evidence>
<protein>
    <recommendedName>
        <fullName evidence="6">Exodeoxyribonuclease 7 small subunit</fullName>
        <ecNumber evidence="6">3.1.11.6</ecNumber>
    </recommendedName>
    <alternativeName>
        <fullName evidence="6">Exodeoxyribonuclease VII small subunit</fullName>
        <shortName evidence="6">Exonuclease VII small subunit</shortName>
    </alternativeName>
</protein>
<name>A0A3N0BJP6_9ACTN</name>
<dbReference type="Gene3D" id="1.10.287.1040">
    <property type="entry name" value="Exonuclease VII, small subunit"/>
    <property type="match status" value="1"/>
</dbReference>
<evidence type="ECO:0000256" key="3">
    <source>
        <dbReference type="ARBA" id="ARBA00022722"/>
    </source>
</evidence>
<evidence type="ECO:0000313" key="8">
    <source>
        <dbReference type="Proteomes" id="UP000278632"/>
    </source>
</evidence>
<keyword evidence="4 6" id="KW-0378">Hydrolase</keyword>
<dbReference type="GO" id="GO:0005829">
    <property type="term" value="C:cytosol"/>
    <property type="evidence" value="ECO:0007669"/>
    <property type="project" value="TreeGrafter"/>
</dbReference>
<dbReference type="InterPro" id="IPR003761">
    <property type="entry name" value="Exonuc_VII_S"/>
</dbReference>
<dbReference type="PANTHER" id="PTHR34137">
    <property type="entry name" value="EXODEOXYRIBONUCLEASE 7 SMALL SUBUNIT"/>
    <property type="match status" value="1"/>
</dbReference>
<comment type="catalytic activity">
    <reaction evidence="6">
        <text>Exonucleolytic cleavage in either 5'- to 3'- or 3'- to 5'-direction to yield nucleoside 5'-phosphates.</text>
        <dbReference type="EC" id="3.1.11.6"/>
    </reaction>
</comment>
<dbReference type="PIRSF" id="PIRSF006488">
    <property type="entry name" value="Exonuc_VII_S"/>
    <property type="match status" value="1"/>
</dbReference>
<dbReference type="GO" id="GO:0009318">
    <property type="term" value="C:exodeoxyribonuclease VII complex"/>
    <property type="evidence" value="ECO:0007669"/>
    <property type="project" value="UniProtKB-UniRule"/>
</dbReference>
<dbReference type="RefSeq" id="WP_123191534.1">
    <property type="nucleotide sequence ID" value="NZ_QICD01000003.1"/>
</dbReference>
<dbReference type="EC" id="3.1.11.6" evidence="6"/>
<comment type="similarity">
    <text evidence="1 6">Belongs to the XseB family.</text>
</comment>
<dbReference type="HAMAP" id="MF_00337">
    <property type="entry name" value="Exonuc_7_S"/>
    <property type="match status" value="1"/>
</dbReference>
<dbReference type="AlphaFoldDB" id="A0A3N0BJP6"/>
<keyword evidence="5 6" id="KW-0269">Exonuclease</keyword>
<evidence type="ECO:0000256" key="2">
    <source>
        <dbReference type="ARBA" id="ARBA00022490"/>
    </source>
</evidence>
<dbReference type="PANTHER" id="PTHR34137:SF1">
    <property type="entry name" value="EXODEOXYRIBONUCLEASE 7 SMALL SUBUNIT"/>
    <property type="match status" value="1"/>
</dbReference>
<evidence type="ECO:0000256" key="6">
    <source>
        <dbReference type="HAMAP-Rule" id="MF_00337"/>
    </source>
</evidence>
<evidence type="ECO:0000256" key="5">
    <source>
        <dbReference type="ARBA" id="ARBA00022839"/>
    </source>
</evidence>
<accession>A0A3N0BJP6</accession>
<comment type="subunit">
    <text evidence="6">Heterooligomer composed of large and small subunits.</text>
</comment>
<comment type="caution">
    <text evidence="7">The sequence shown here is derived from an EMBL/GenBank/DDBJ whole genome shotgun (WGS) entry which is preliminary data.</text>
</comment>
<proteinExistence type="inferred from homology"/>
<dbReference type="Proteomes" id="UP000278632">
    <property type="component" value="Unassembled WGS sequence"/>
</dbReference>
<comment type="subcellular location">
    <subcellularLocation>
        <location evidence="6">Cytoplasm</location>
    </subcellularLocation>
</comment>
<reference evidence="8" key="1">
    <citation type="submission" date="2018-05" db="EMBL/GenBank/DDBJ databases">
        <title>Genome Sequencing of selected type strains of the family Eggerthellaceae.</title>
        <authorList>
            <person name="Danylec N."/>
            <person name="Stoll D.A."/>
            <person name="Doetsch A."/>
            <person name="Huch M."/>
        </authorList>
    </citation>
    <scope>NUCLEOTIDE SEQUENCE [LARGE SCALE GENOMIC DNA]</scope>
    <source>
        <strain evidence="8">DSM 16106</strain>
    </source>
</reference>
<keyword evidence="8" id="KW-1185">Reference proteome</keyword>
<dbReference type="GO" id="GO:0008855">
    <property type="term" value="F:exodeoxyribonuclease VII activity"/>
    <property type="evidence" value="ECO:0007669"/>
    <property type="project" value="UniProtKB-UniRule"/>
</dbReference>
<dbReference type="NCBIfam" id="TIGR01280">
    <property type="entry name" value="xseB"/>
    <property type="match status" value="1"/>
</dbReference>
<evidence type="ECO:0000313" key="7">
    <source>
        <dbReference type="EMBL" id="RNL48160.1"/>
    </source>
</evidence>
<sequence>MMENTEPKPIEELSFREAMAELDGIVGVLESNSLELEDSLRSYERGVSLLRALQGRLTEAQQKVDVLMGELVADVDDGARDTSLS</sequence>
<keyword evidence="2 6" id="KW-0963">Cytoplasm</keyword>
<dbReference type="GO" id="GO:0006308">
    <property type="term" value="P:DNA catabolic process"/>
    <property type="evidence" value="ECO:0007669"/>
    <property type="project" value="UniProtKB-UniRule"/>
</dbReference>
<keyword evidence="3 6" id="KW-0540">Nuclease</keyword>
<dbReference type="EMBL" id="QICD01000003">
    <property type="protein sequence ID" value="RNL48160.1"/>
    <property type="molecule type" value="Genomic_DNA"/>
</dbReference>
<evidence type="ECO:0000256" key="4">
    <source>
        <dbReference type="ARBA" id="ARBA00022801"/>
    </source>
</evidence>